<protein>
    <submittedName>
        <fullName evidence="5">ABC transporter substrate-binding lipoprotein YhfQ</fullName>
    </submittedName>
</protein>
<sequence length="362" mass="40453">MKRLLISGLLGACMLMGIAGCGPQENGMTHEAIYANLDDKVKTALERSNDPKDIDKEFKKRLTAIQKAADKIVTVEGDKIIVTHKLGTTVMPKEHKRIVVVRTEDPMIALDESFIGANFNEKSYLYNELSNRNVQNFSINDETKTINYEQIQALKPDLIIMRDSYGKAAYNALSKIAPTISVNVNKEEVALLTIAKALGVPEKGEARLKEYYSQAKKTRIALAEHMQGETVAFLRILNKEIRLYPYMKSDLNVFMAELLNIKPPDMVLETELNPTNNAISLERLPDLDAGYLIVSAGYGASSANNQGVADQRLANLKKDELWKNLPAVKADHVLQVDSTLWMAHGIIAKERAMKELYDTWGE</sequence>
<dbReference type="Pfam" id="PF01497">
    <property type="entry name" value="Peripla_BP_2"/>
    <property type="match status" value="1"/>
</dbReference>
<dbReference type="GO" id="GO:0030288">
    <property type="term" value="C:outer membrane-bounded periplasmic space"/>
    <property type="evidence" value="ECO:0007669"/>
    <property type="project" value="TreeGrafter"/>
</dbReference>
<evidence type="ECO:0000256" key="3">
    <source>
        <dbReference type="ARBA" id="ARBA00022448"/>
    </source>
</evidence>
<keyword evidence="4" id="KW-0732">Signal</keyword>
<dbReference type="PANTHER" id="PTHR30532">
    <property type="entry name" value="IRON III DICITRATE-BINDING PERIPLASMIC PROTEIN"/>
    <property type="match status" value="1"/>
</dbReference>
<name>A0A6N3E8F8_VEIPA</name>
<evidence type="ECO:0000313" key="5">
    <source>
        <dbReference type="EMBL" id="VYU34683.1"/>
    </source>
</evidence>
<dbReference type="PROSITE" id="PS50983">
    <property type="entry name" value="FE_B12_PBP"/>
    <property type="match status" value="1"/>
</dbReference>
<organism evidence="5">
    <name type="scientific">Veillonella parvula</name>
    <name type="common">Staphylococcus parvulus</name>
    <dbReference type="NCBI Taxonomy" id="29466"/>
    <lineage>
        <taxon>Bacteria</taxon>
        <taxon>Bacillati</taxon>
        <taxon>Bacillota</taxon>
        <taxon>Negativicutes</taxon>
        <taxon>Veillonellales</taxon>
        <taxon>Veillonellaceae</taxon>
        <taxon>Veillonella</taxon>
    </lineage>
</organism>
<accession>A0A6N3E8F8</accession>
<dbReference type="AlphaFoldDB" id="A0A6N3E8F8"/>
<dbReference type="InterPro" id="IPR002491">
    <property type="entry name" value="ABC_transptr_periplasmic_BD"/>
</dbReference>
<keyword evidence="5" id="KW-0449">Lipoprotein</keyword>
<comment type="subcellular location">
    <subcellularLocation>
        <location evidence="1">Cell envelope</location>
    </subcellularLocation>
</comment>
<dbReference type="EMBL" id="CACRUG010000011">
    <property type="protein sequence ID" value="VYU34683.1"/>
    <property type="molecule type" value="Genomic_DNA"/>
</dbReference>
<dbReference type="GO" id="GO:1901678">
    <property type="term" value="P:iron coordination entity transport"/>
    <property type="evidence" value="ECO:0007669"/>
    <property type="project" value="UniProtKB-ARBA"/>
</dbReference>
<dbReference type="PANTHER" id="PTHR30532:SF1">
    <property type="entry name" value="IRON(3+)-HYDROXAMATE-BINDING PROTEIN FHUD"/>
    <property type="match status" value="1"/>
</dbReference>
<comment type="similarity">
    <text evidence="2">Belongs to the bacterial solute-binding protein 8 family.</text>
</comment>
<reference evidence="5" key="1">
    <citation type="submission" date="2019-11" db="EMBL/GenBank/DDBJ databases">
        <authorList>
            <person name="Feng L."/>
        </authorList>
    </citation>
    <scope>NUCLEOTIDE SEQUENCE</scope>
    <source>
        <strain evidence="5">VparvulaLFYP99</strain>
    </source>
</reference>
<evidence type="ECO:0000256" key="1">
    <source>
        <dbReference type="ARBA" id="ARBA00004196"/>
    </source>
</evidence>
<proteinExistence type="inferred from homology"/>
<dbReference type="SUPFAM" id="SSF53807">
    <property type="entry name" value="Helical backbone' metal receptor"/>
    <property type="match status" value="1"/>
</dbReference>
<gene>
    <name evidence="5" type="primary">yhfQ</name>
    <name evidence="5" type="ORF">VPLFYP99_00685</name>
</gene>
<evidence type="ECO:0000256" key="2">
    <source>
        <dbReference type="ARBA" id="ARBA00008814"/>
    </source>
</evidence>
<keyword evidence="3" id="KW-0813">Transport</keyword>
<dbReference type="InterPro" id="IPR051313">
    <property type="entry name" value="Bact_iron-sidero_bind"/>
</dbReference>
<evidence type="ECO:0000256" key="4">
    <source>
        <dbReference type="ARBA" id="ARBA00022729"/>
    </source>
</evidence>
<dbReference type="Gene3D" id="3.40.50.1980">
    <property type="entry name" value="Nitrogenase molybdenum iron protein domain"/>
    <property type="match status" value="2"/>
</dbReference>
<dbReference type="RefSeq" id="WP_024061977.1">
    <property type="nucleotide sequence ID" value="NZ_CACRUG010000011.1"/>
</dbReference>
<dbReference type="PROSITE" id="PS51257">
    <property type="entry name" value="PROKAR_LIPOPROTEIN"/>
    <property type="match status" value="1"/>
</dbReference>